<feature type="transmembrane region" description="Helical" evidence="1">
    <location>
        <begin position="85"/>
        <end position="102"/>
    </location>
</feature>
<keyword evidence="1" id="KW-0812">Transmembrane</keyword>
<protein>
    <submittedName>
        <fullName evidence="3">Acyltransferase</fullName>
    </submittedName>
</protein>
<feature type="transmembrane region" description="Helical" evidence="1">
    <location>
        <begin position="20"/>
        <end position="37"/>
    </location>
</feature>
<feature type="transmembrane region" description="Helical" evidence="1">
    <location>
        <begin position="312"/>
        <end position="333"/>
    </location>
</feature>
<dbReference type="PANTHER" id="PTHR23028:SF53">
    <property type="entry name" value="ACYL_TRANSF_3 DOMAIN-CONTAINING PROTEIN"/>
    <property type="match status" value="1"/>
</dbReference>
<evidence type="ECO:0000259" key="2">
    <source>
        <dbReference type="Pfam" id="PF01757"/>
    </source>
</evidence>
<comment type="caution">
    <text evidence="3">The sequence shown here is derived from an EMBL/GenBank/DDBJ whole genome shotgun (WGS) entry which is preliminary data.</text>
</comment>
<keyword evidence="1" id="KW-0472">Membrane</keyword>
<sequence length="396" mass="44279">MHSPPTEAPRTRRLDSLTGLRWWAAFGVFLFHMNNLAPLPIFPILRFGNYGVMFFFLLSGFVLTWSASAKVSPATFWWRRFARIYPAYLVALIVAIPVFYSFNPDPADWWVKPVDVGILLLSVVLLQGWSKDPVVLFSGNPAGWTLTFEAFFYALHPALNTFLRMLRLRGTLIAALAIVVLCFGYRAASLAWPESFVADVPWPVVRLSEFALGMTAAHAMRLGWTTRLSPVVMYLAGGLFIAWYVLPPILLSPAAAEVVGGGAVGQLVRSSTNEWMLLLCALLVVTVASRDVRGGRSILRSKPLVKLGEWSYTFYLVHATGIYIVLAIVGPQPYSRWSILWYVGLLTLALVMSAALHYFVEKPCERFLRSRWDARLARKEAARTALLAPEPDPVRS</sequence>
<name>A0A4V3I6Q5_9MICO</name>
<reference evidence="3 4" key="1">
    <citation type="submission" date="2019-03" db="EMBL/GenBank/DDBJ databases">
        <title>Genomics of glacier-inhabiting Cryobacterium strains.</title>
        <authorList>
            <person name="Liu Q."/>
            <person name="Xin Y.-H."/>
        </authorList>
    </citation>
    <scope>NUCLEOTIDE SEQUENCE [LARGE SCALE GENOMIC DNA]</scope>
    <source>
        <strain evidence="3 4">Sr47</strain>
    </source>
</reference>
<keyword evidence="1" id="KW-1133">Transmembrane helix</keyword>
<organism evidence="3 4">
    <name type="scientific">Cryobacterium tagatosivorans</name>
    <dbReference type="NCBI Taxonomy" id="1259199"/>
    <lineage>
        <taxon>Bacteria</taxon>
        <taxon>Bacillati</taxon>
        <taxon>Actinomycetota</taxon>
        <taxon>Actinomycetes</taxon>
        <taxon>Micrococcales</taxon>
        <taxon>Microbacteriaceae</taxon>
        <taxon>Cryobacterium</taxon>
    </lineage>
</organism>
<evidence type="ECO:0000313" key="4">
    <source>
        <dbReference type="Proteomes" id="UP000297866"/>
    </source>
</evidence>
<feature type="domain" description="Acyltransferase 3" evidence="2">
    <location>
        <begin position="15"/>
        <end position="356"/>
    </location>
</feature>
<dbReference type="GO" id="GO:0016020">
    <property type="term" value="C:membrane"/>
    <property type="evidence" value="ECO:0007669"/>
    <property type="project" value="TreeGrafter"/>
</dbReference>
<dbReference type="Pfam" id="PF01757">
    <property type="entry name" value="Acyl_transf_3"/>
    <property type="match status" value="1"/>
</dbReference>
<gene>
    <name evidence="3" type="ORF">E3O23_04485</name>
</gene>
<dbReference type="EMBL" id="SOEZ01000023">
    <property type="protein sequence ID" value="TFB53953.1"/>
    <property type="molecule type" value="Genomic_DNA"/>
</dbReference>
<dbReference type="GO" id="GO:0000271">
    <property type="term" value="P:polysaccharide biosynthetic process"/>
    <property type="evidence" value="ECO:0007669"/>
    <property type="project" value="TreeGrafter"/>
</dbReference>
<evidence type="ECO:0000313" key="3">
    <source>
        <dbReference type="EMBL" id="TFB53953.1"/>
    </source>
</evidence>
<accession>A0A4V3I6Q5</accession>
<feature type="transmembrane region" description="Helical" evidence="1">
    <location>
        <begin position="170"/>
        <end position="188"/>
    </location>
</feature>
<dbReference type="GO" id="GO:0016747">
    <property type="term" value="F:acyltransferase activity, transferring groups other than amino-acyl groups"/>
    <property type="evidence" value="ECO:0007669"/>
    <property type="project" value="InterPro"/>
</dbReference>
<dbReference type="Proteomes" id="UP000297866">
    <property type="component" value="Unassembled WGS sequence"/>
</dbReference>
<dbReference type="InterPro" id="IPR002656">
    <property type="entry name" value="Acyl_transf_3_dom"/>
</dbReference>
<feature type="transmembrane region" description="Helical" evidence="1">
    <location>
        <begin position="339"/>
        <end position="360"/>
    </location>
</feature>
<dbReference type="OrthoDB" id="9796461at2"/>
<keyword evidence="4" id="KW-1185">Reference proteome</keyword>
<keyword evidence="3" id="KW-0012">Acyltransferase</keyword>
<feature type="transmembrane region" description="Helical" evidence="1">
    <location>
        <begin position="275"/>
        <end position="292"/>
    </location>
</feature>
<feature type="transmembrane region" description="Helical" evidence="1">
    <location>
        <begin position="44"/>
        <end position="65"/>
    </location>
</feature>
<feature type="transmembrane region" description="Helical" evidence="1">
    <location>
        <begin position="200"/>
        <end position="219"/>
    </location>
</feature>
<evidence type="ECO:0000256" key="1">
    <source>
        <dbReference type="SAM" id="Phobius"/>
    </source>
</evidence>
<dbReference type="InterPro" id="IPR050879">
    <property type="entry name" value="Acyltransferase_3"/>
</dbReference>
<proteinExistence type="predicted"/>
<feature type="transmembrane region" description="Helical" evidence="1">
    <location>
        <begin position="231"/>
        <end position="255"/>
    </location>
</feature>
<keyword evidence="3" id="KW-0808">Transferase</keyword>
<dbReference type="PANTHER" id="PTHR23028">
    <property type="entry name" value="ACETYLTRANSFERASE"/>
    <property type="match status" value="1"/>
</dbReference>
<dbReference type="AlphaFoldDB" id="A0A4V3I6Q5"/>
<dbReference type="RefSeq" id="WP_134488571.1">
    <property type="nucleotide sequence ID" value="NZ_SOEZ01000023.1"/>
</dbReference>
<feature type="transmembrane region" description="Helical" evidence="1">
    <location>
        <begin position="142"/>
        <end position="163"/>
    </location>
</feature>